<sequence length="69" mass="7897">MSPMSPNSVSHKCYPCKWDVSIFALVTCHHFLLCIMCVRQLANSIENRHCMIAQQLMLVTQATEAVLRF</sequence>
<comment type="caution">
    <text evidence="2">The sequence shown here is derived from an EMBL/GenBank/DDBJ whole genome shotgun (WGS) entry which is preliminary data.</text>
</comment>
<dbReference type="Gramene" id="rna32245">
    <property type="protein sequence ID" value="RHN56792.1"/>
    <property type="gene ID" value="gene32245"/>
</dbReference>
<dbReference type="Proteomes" id="UP000265566">
    <property type="component" value="Chromosome 5"/>
</dbReference>
<feature type="transmembrane region" description="Helical" evidence="1">
    <location>
        <begin position="20"/>
        <end position="38"/>
    </location>
</feature>
<proteinExistence type="predicted"/>
<organism evidence="2">
    <name type="scientific">Medicago truncatula</name>
    <name type="common">Barrel medic</name>
    <name type="synonym">Medicago tribuloides</name>
    <dbReference type="NCBI Taxonomy" id="3880"/>
    <lineage>
        <taxon>Eukaryota</taxon>
        <taxon>Viridiplantae</taxon>
        <taxon>Streptophyta</taxon>
        <taxon>Embryophyta</taxon>
        <taxon>Tracheophyta</taxon>
        <taxon>Spermatophyta</taxon>
        <taxon>Magnoliopsida</taxon>
        <taxon>eudicotyledons</taxon>
        <taxon>Gunneridae</taxon>
        <taxon>Pentapetalae</taxon>
        <taxon>rosids</taxon>
        <taxon>fabids</taxon>
        <taxon>Fabales</taxon>
        <taxon>Fabaceae</taxon>
        <taxon>Papilionoideae</taxon>
        <taxon>50 kb inversion clade</taxon>
        <taxon>NPAAA clade</taxon>
        <taxon>Hologalegina</taxon>
        <taxon>IRL clade</taxon>
        <taxon>Trifolieae</taxon>
        <taxon>Medicago</taxon>
    </lineage>
</organism>
<reference evidence="2" key="1">
    <citation type="journal article" date="2018" name="Nat. Plants">
        <title>Whole-genome landscape of Medicago truncatula symbiotic genes.</title>
        <authorList>
            <person name="Pecrix Y."/>
            <person name="Gamas P."/>
            <person name="Carrere S."/>
        </authorList>
    </citation>
    <scope>NUCLEOTIDE SEQUENCE</scope>
    <source>
        <tissue evidence="2">Leaves</tissue>
    </source>
</reference>
<dbReference type="AlphaFoldDB" id="A0A396HTX0"/>
<dbReference type="EMBL" id="PSQE01000005">
    <property type="protein sequence ID" value="RHN56792.1"/>
    <property type="molecule type" value="Genomic_DNA"/>
</dbReference>
<evidence type="ECO:0000313" key="2">
    <source>
        <dbReference type="EMBL" id="RHN56792.1"/>
    </source>
</evidence>
<gene>
    <name evidence="2" type="ORF">MtrunA17_Chr5g0433291</name>
</gene>
<name>A0A396HTX0_MEDTR</name>
<accession>A0A396HTX0</accession>
<keyword evidence="1" id="KW-1133">Transmembrane helix</keyword>
<evidence type="ECO:0000256" key="1">
    <source>
        <dbReference type="SAM" id="Phobius"/>
    </source>
</evidence>
<keyword evidence="1" id="KW-0812">Transmembrane</keyword>
<keyword evidence="1" id="KW-0472">Membrane</keyword>
<protein>
    <submittedName>
        <fullName evidence="2">Putative transcription factor C2H2 family</fullName>
    </submittedName>
</protein>